<dbReference type="InterPro" id="IPR027417">
    <property type="entry name" value="P-loop_NTPase"/>
</dbReference>
<evidence type="ECO:0000256" key="3">
    <source>
        <dbReference type="ARBA" id="ARBA00022840"/>
    </source>
</evidence>
<name>A0A229NZQ6_9BACL</name>
<sequence>MSRDQRSTIALETVRLTKTYADQQALDGVSLRLEANRIHGLLGRNGAGKTTLMSIATAQLFATSGEVRIFGQNPYENREALSRVCFIKESQRYPEAFNVNDMLAVASTLYPNWDAAFADRLTEEFRLPRCKKIKGFSRGMLSSVGIIIGLASRAELTLFDEPYLGLDAVARGLFYDRLIEEYAENPRTIVLSTHLIDEVSRLLEEVHVIDGGRLLLHEDTESLRMRAYTVTGPAAKVDAFTAGRRSLRREALGGSAHAALLASSPSEQAEARAAGLETAPLPLQQLIVHLTGHNGTIREGLA</sequence>
<dbReference type="PANTHER" id="PTHR42939:SF1">
    <property type="entry name" value="ABC TRANSPORTER ATP-BINDING PROTEIN ALBC-RELATED"/>
    <property type="match status" value="1"/>
</dbReference>
<proteinExistence type="predicted"/>
<dbReference type="RefSeq" id="WP_089525932.1">
    <property type="nucleotide sequence ID" value="NZ_NMUQ01000002.1"/>
</dbReference>
<organism evidence="5 6">
    <name type="scientific">Paenibacillus herberti</name>
    <dbReference type="NCBI Taxonomy" id="1619309"/>
    <lineage>
        <taxon>Bacteria</taxon>
        <taxon>Bacillati</taxon>
        <taxon>Bacillota</taxon>
        <taxon>Bacilli</taxon>
        <taxon>Bacillales</taxon>
        <taxon>Paenibacillaceae</taxon>
        <taxon>Paenibacillus</taxon>
    </lineage>
</organism>
<keyword evidence="3 5" id="KW-0067">ATP-binding</keyword>
<gene>
    <name evidence="5" type="ORF">CGZ75_16745</name>
</gene>
<dbReference type="EMBL" id="NMUQ01000002">
    <property type="protein sequence ID" value="OXM15119.1"/>
    <property type="molecule type" value="Genomic_DNA"/>
</dbReference>
<dbReference type="InterPro" id="IPR051782">
    <property type="entry name" value="ABC_Transporter_VariousFunc"/>
</dbReference>
<dbReference type="PROSITE" id="PS50893">
    <property type="entry name" value="ABC_TRANSPORTER_2"/>
    <property type="match status" value="1"/>
</dbReference>
<reference evidence="5 6" key="1">
    <citation type="submission" date="2017-07" db="EMBL/GenBank/DDBJ databases">
        <title>Paenibacillus herberti R33 genome sequencing and assembly.</title>
        <authorList>
            <person name="Su W."/>
        </authorList>
    </citation>
    <scope>NUCLEOTIDE SEQUENCE [LARGE SCALE GENOMIC DNA]</scope>
    <source>
        <strain evidence="5 6">R33</strain>
    </source>
</reference>
<dbReference type="OrthoDB" id="9804819at2"/>
<dbReference type="CDD" id="cd03230">
    <property type="entry name" value="ABC_DR_subfamily_A"/>
    <property type="match status" value="1"/>
</dbReference>
<evidence type="ECO:0000259" key="4">
    <source>
        <dbReference type="PROSITE" id="PS50893"/>
    </source>
</evidence>
<dbReference type="PANTHER" id="PTHR42939">
    <property type="entry name" value="ABC TRANSPORTER ATP-BINDING PROTEIN ALBC-RELATED"/>
    <property type="match status" value="1"/>
</dbReference>
<evidence type="ECO:0000256" key="2">
    <source>
        <dbReference type="ARBA" id="ARBA00022741"/>
    </source>
</evidence>
<dbReference type="SUPFAM" id="SSF52540">
    <property type="entry name" value="P-loop containing nucleoside triphosphate hydrolases"/>
    <property type="match status" value="1"/>
</dbReference>
<accession>A0A229NZQ6</accession>
<keyword evidence="2" id="KW-0547">Nucleotide-binding</keyword>
<evidence type="ECO:0000256" key="1">
    <source>
        <dbReference type="ARBA" id="ARBA00022448"/>
    </source>
</evidence>
<dbReference type="Pfam" id="PF00005">
    <property type="entry name" value="ABC_tran"/>
    <property type="match status" value="1"/>
</dbReference>
<dbReference type="InterPro" id="IPR003439">
    <property type="entry name" value="ABC_transporter-like_ATP-bd"/>
</dbReference>
<dbReference type="GO" id="GO:0016887">
    <property type="term" value="F:ATP hydrolysis activity"/>
    <property type="evidence" value="ECO:0007669"/>
    <property type="project" value="InterPro"/>
</dbReference>
<evidence type="ECO:0000313" key="6">
    <source>
        <dbReference type="Proteomes" id="UP000215145"/>
    </source>
</evidence>
<feature type="domain" description="ABC transporter" evidence="4">
    <location>
        <begin position="11"/>
        <end position="236"/>
    </location>
</feature>
<dbReference type="Proteomes" id="UP000215145">
    <property type="component" value="Unassembled WGS sequence"/>
</dbReference>
<protein>
    <submittedName>
        <fullName evidence="5">ABC transporter ATP-binding protein</fullName>
    </submittedName>
</protein>
<comment type="caution">
    <text evidence="5">The sequence shown here is derived from an EMBL/GenBank/DDBJ whole genome shotgun (WGS) entry which is preliminary data.</text>
</comment>
<dbReference type="AlphaFoldDB" id="A0A229NZQ6"/>
<dbReference type="GO" id="GO:0005524">
    <property type="term" value="F:ATP binding"/>
    <property type="evidence" value="ECO:0007669"/>
    <property type="project" value="UniProtKB-KW"/>
</dbReference>
<keyword evidence="6" id="KW-1185">Reference proteome</keyword>
<dbReference type="Gene3D" id="3.40.50.300">
    <property type="entry name" value="P-loop containing nucleotide triphosphate hydrolases"/>
    <property type="match status" value="1"/>
</dbReference>
<evidence type="ECO:0000313" key="5">
    <source>
        <dbReference type="EMBL" id="OXM15119.1"/>
    </source>
</evidence>
<keyword evidence="1" id="KW-0813">Transport</keyword>